<reference evidence="1" key="3">
    <citation type="journal article" date="2017" name="Front. Microbiol.">
        <title>Things Are Getting Hairy: Enterobacteria Bacteriophage vB_PcaM_CBB.</title>
        <authorList>
            <person name="Buttimer C."/>
            <person name="Hendrix H."/>
            <person name="Oliveira H."/>
            <person name="Casey A."/>
            <person name="Neve H."/>
            <person name="McAuliffe O."/>
            <person name="Ross R.P."/>
            <person name="Hill C."/>
            <person name="Noben J.P."/>
            <person name="O'Mahony J."/>
            <person name="Lavigne R."/>
            <person name="Coffey A."/>
        </authorList>
    </citation>
    <scope>NUCLEOTIDE SEQUENCE</scope>
</reference>
<evidence type="ECO:0000313" key="1">
    <source>
        <dbReference type="EMBL" id="AMM43609.1"/>
    </source>
</evidence>
<gene>
    <name evidence="1" type="ORF">CBB_44</name>
    <name evidence="2" type="ORF">CBB_597</name>
</gene>
<reference evidence="3" key="1">
    <citation type="submission" date="2016-01" db="EMBL/GenBank/DDBJ databases">
        <title>Isolation and Characterization of Enterobacteria phage CBB.</title>
        <authorList>
            <person name="Buttimer C.T.H."/>
            <person name="Hendrix H."/>
            <person name="Alexandre H."/>
            <person name="O'Mahony J."/>
            <person name="Lavigne R."/>
            <person name="Coffey A."/>
        </authorList>
    </citation>
    <scope>NUCLEOTIDE SEQUENCE [LARGE SCALE GENOMIC DNA]</scope>
</reference>
<dbReference type="EMBL" id="KU574722">
    <property type="protein sequence ID" value="AMM44160.1"/>
    <property type="molecule type" value="Genomic_DNA"/>
</dbReference>
<organism evidence="1 3">
    <name type="scientific">Pectobacterium phage vB_PcaM_CBB</name>
    <dbReference type="NCBI Taxonomy" id="2772511"/>
    <lineage>
        <taxon>Viruses</taxon>
        <taxon>Duplodnaviria</taxon>
        <taxon>Heunggongvirae</taxon>
        <taxon>Uroviricota</taxon>
        <taxon>Caudoviricetes</taxon>
        <taxon>Mimasvirus</taxon>
        <taxon>Mimasvirus CBB</taxon>
    </lineage>
</organism>
<evidence type="ECO:0000313" key="3">
    <source>
        <dbReference type="Proteomes" id="UP000223891"/>
    </source>
</evidence>
<accession>A0A1L2CUB1</accession>
<protein>
    <submittedName>
        <fullName evidence="1">Uncharacterized protein</fullName>
    </submittedName>
</protein>
<dbReference type="Proteomes" id="UP000223891">
    <property type="component" value="Segment"/>
</dbReference>
<reference evidence="1" key="2">
    <citation type="submission" date="2016-01" db="EMBL/GenBank/DDBJ databases">
        <authorList>
            <person name="Oliw E.H."/>
        </authorList>
    </citation>
    <scope>NUCLEOTIDE SEQUENCE</scope>
</reference>
<dbReference type="EMBL" id="KU574722">
    <property type="protein sequence ID" value="AMM43609.1"/>
    <property type="molecule type" value="Genomic_DNA"/>
</dbReference>
<name>A0A1L2CUB1_9CAUD</name>
<evidence type="ECO:0000313" key="2">
    <source>
        <dbReference type="EMBL" id="AMM44160.1"/>
    </source>
</evidence>
<keyword evidence="3" id="KW-1185">Reference proteome</keyword>
<proteinExistence type="predicted"/>
<sequence length="80" mass="9154">MSKSGIEFKVRKWSEHGARRPFDVVALDHDNNKQHYQPGCTFSTEDGAERHAQVLAQRIKDNANTIKFIRDCWPVDGGIE</sequence>